<evidence type="ECO:0000313" key="3">
    <source>
        <dbReference type="Proteomes" id="UP000250266"/>
    </source>
</evidence>
<evidence type="ECO:0000256" key="1">
    <source>
        <dbReference type="SAM" id="Phobius"/>
    </source>
</evidence>
<evidence type="ECO:0000313" key="2">
    <source>
        <dbReference type="EMBL" id="OCK86098.1"/>
    </source>
</evidence>
<organism evidence="2 3">
    <name type="scientific">Lepidopterella palustris CBS 459.81</name>
    <dbReference type="NCBI Taxonomy" id="1314670"/>
    <lineage>
        <taxon>Eukaryota</taxon>
        <taxon>Fungi</taxon>
        <taxon>Dikarya</taxon>
        <taxon>Ascomycota</taxon>
        <taxon>Pezizomycotina</taxon>
        <taxon>Dothideomycetes</taxon>
        <taxon>Pleosporomycetidae</taxon>
        <taxon>Mytilinidiales</taxon>
        <taxon>Argynnaceae</taxon>
        <taxon>Lepidopterella</taxon>
    </lineage>
</organism>
<proteinExistence type="predicted"/>
<dbReference type="Proteomes" id="UP000250266">
    <property type="component" value="Unassembled WGS sequence"/>
</dbReference>
<dbReference type="AlphaFoldDB" id="A0A8E2EM85"/>
<keyword evidence="1" id="KW-1133">Transmembrane helix</keyword>
<reference evidence="2 3" key="1">
    <citation type="journal article" date="2016" name="Nat. Commun.">
        <title>Ectomycorrhizal ecology is imprinted in the genome of the dominant symbiotic fungus Cenococcum geophilum.</title>
        <authorList>
            <consortium name="DOE Joint Genome Institute"/>
            <person name="Peter M."/>
            <person name="Kohler A."/>
            <person name="Ohm R.A."/>
            <person name="Kuo A."/>
            <person name="Krutzmann J."/>
            <person name="Morin E."/>
            <person name="Arend M."/>
            <person name="Barry K.W."/>
            <person name="Binder M."/>
            <person name="Choi C."/>
            <person name="Clum A."/>
            <person name="Copeland A."/>
            <person name="Grisel N."/>
            <person name="Haridas S."/>
            <person name="Kipfer T."/>
            <person name="LaButti K."/>
            <person name="Lindquist E."/>
            <person name="Lipzen A."/>
            <person name="Maire R."/>
            <person name="Meier B."/>
            <person name="Mihaltcheva S."/>
            <person name="Molinier V."/>
            <person name="Murat C."/>
            <person name="Poggeler S."/>
            <person name="Quandt C.A."/>
            <person name="Sperisen C."/>
            <person name="Tritt A."/>
            <person name="Tisserant E."/>
            <person name="Crous P.W."/>
            <person name="Henrissat B."/>
            <person name="Nehls U."/>
            <person name="Egli S."/>
            <person name="Spatafora J.W."/>
            <person name="Grigoriev I.V."/>
            <person name="Martin F.M."/>
        </authorList>
    </citation>
    <scope>NUCLEOTIDE SEQUENCE [LARGE SCALE GENOMIC DNA]</scope>
    <source>
        <strain evidence="2 3">CBS 459.81</strain>
    </source>
</reference>
<keyword evidence="3" id="KW-1185">Reference proteome</keyword>
<feature type="transmembrane region" description="Helical" evidence="1">
    <location>
        <begin position="64"/>
        <end position="91"/>
    </location>
</feature>
<accession>A0A8E2EM85</accession>
<keyword evidence="1" id="KW-0472">Membrane</keyword>
<gene>
    <name evidence="2" type="ORF">K432DRAFT_169131</name>
</gene>
<dbReference type="EMBL" id="KV744809">
    <property type="protein sequence ID" value="OCK86098.1"/>
    <property type="molecule type" value="Genomic_DNA"/>
</dbReference>
<sequence length="120" mass="12980">MSSPDQDRLPHILTNPHLHPCLPILLTGRIVSAGIVLALGIISLAASSVGGPAHLRQNTGCGHLLLPIFPGLVDVVLGFLLLAILIPTWVVEPKRLKYTGNLVMLEIWVRFTACEYVCVL</sequence>
<feature type="transmembrane region" description="Helical" evidence="1">
    <location>
        <begin position="21"/>
        <end position="44"/>
    </location>
</feature>
<protein>
    <submittedName>
        <fullName evidence="2">Uncharacterized protein</fullName>
    </submittedName>
</protein>
<keyword evidence="1" id="KW-0812">Transmembrane</keyword>
<name>A0A8E2EM85_9PEZI</name>